<feature type="transmembrane region" description="Helical" evidence="1">
    <location>
        <begin position="141"/>
        <end position="159"/>
    </location>
</feature>
<feature type="transmembrane region" description="Helical" evidence="1">
    <location>
        <begin position="12"/>
        <end position="32"/>
    </location>
</feature>
<gene>
    <name evidence="2" type="ORF">SAMN06296052_11178</name>
</gene>
<protein>
    <recommendedName>
        <fullName evidence="4">Glycosyltransferase RgtA/B/C/D-like domain-containing protein</fullName>
    </recommendedName>
</protein>
<evidence type="ECO:0008006" key="4">
    <source>
        <dbReference type="Google" id="ProtNLM"/>
    </source>
</evidence>
<dbReference type="EMBL" id="FZOQ01000011">
    <property type="protein sequence ID" value="SNS68852.1"/>
    <property type="molecule type" value="Genomic_DNA"/>
</dbReference>
<feature type="transmembrane region" description="Helical" evidence="1">
    <location>
        <begin position="372"/>
        <end position="390"/>
    </location>
</feature>
<name>A0A239GJ75_9BACT</name>
<dbReference type="PROSITE" id="PS51257">
    <property type="entry name" value="PROKAR_LIPOPROTEIN"/>
    <property type="match status" value="1"/>
</dbReference>
<keyword evidence="3" id="KW-1185">Reference proteome</keyword>
<keyword evidence="1" id="KW-1133">Transmembrane helix</keyword>
<feature type="transmembrane region" description="Helical" evidence="1">
    <location>
        <begin position="302"/>
        <end position="322"/>
    </location>
</feature>
<feature type="transmembrane region" description="Helical" evidence="1">
    <location>
        <begin position="334"/>
        <end position="351"/>
    </location>
</feature>
<reference evidence="3" key="1">
    <citation type="submission" date="2017-06" db="EMBL/GenBank/DDBJ databases">
        <authorList>
            <person name="Varghese N."/>
            <person name="Submissions S."/>
        </authorList>
    </citation>
    <scope>NUCLEOTIDE SEQUENCE [LARGE SCALE GENOMIC DNA]</scope>
    <source>
        <strain evidence="3">NKM1</strain>
    </source>
</reference>
<dbReference type="AlphaFoldDB" id="A0A239GJ75"/>
<feature type="transmembrane region" description="Helical" evidence="1">
    <location>
        <begin position="115"/>
        <end position="134"/>
    </location>
</feature>
<organism evidence="2 3">
    <name type="scientific">Pontibacter ummariensis</name>
    <dbReference type="NCBI Taxonomy" id="1610492"/>
    <lineage>
        <taxon>Bacteria</taxon>
        <taxon>Pseudomonadati</taxon>
        <taxon>Bacteroidota</taxon>
        <taxon>Cytophagia</taxon>
        <taxon>Cytophagales</taxon>
        <taxon>Hymenobacteraceae</taxon>
        <taxon>Pontibacter</taxon>
    </lineage>
</organism>
<feature type="transmembrane region" description="Helical" evidence="1">
    <location>
        <begin position="212"/>
        <end position="232"/>
    </location>
</feature>
<evidence type="ECO:0000256" key="1">
    <source>
        <dbReference type="SAM" id="Phobius"/>
    </source>
</evidence>
<feature type="transmembrane region" description="Helical" evidence="1">
    <location>
        <begin position="262"/>
        <end position="281"/>
    </location>
</feature>
<sequence>MSKENGLPVRSYWEYVLPALAIVSLLISCAFVSSKKIFWNDELYSYYFTSDPSFTGMLAAFHDKINNTPFLYFLLGWTWDKAFGSSELSLRLFSSLGMCAALVATWVVVRRHFRFWATATGVLGIFCTSEVILIQNAEARMYGLFIALCAAGLLLYDQFYRQSRPTTKLLVLNACVHMAIIHTHLFGGFYSGTILVALLVSDWFFNTFRLKIYLSIVLSWFTILLYIPSFLIQADAGKPRTWLPEPLLRDLLDMLNFGASPFLHQTLLVILLILSVCLFFAKEAVRSAGIVVPEPVTESRSKVPIMVFALSFVLLPIFIWIISKTIKPILWDRYMIPSALGWVIMLAYFSSKLLSIPPFRKQLYFGAGRYKYLPTLTFLFSVLVLSSYFLSRPLLYARSFGKQFKPGRNETPVRYKNLPIVVQFSRPFLERIHYAPNPERYYFITDWEVAVDKHSGLFSPQEYKHLVAIKRNYPEIFKDNILTTEEFLQRYDRFLVLDHPDYKRKCPPAPKGLEEAREWTDVHCPRWVEMRLLNNDDYKVTFLNDDHWFAVLLVERRKN</sequence>
<dbReference type="OrthoDB" id="919397at2"/>
<dbReference type="RefSeq" id="WP_089319639.1">
    <property type="nucleotide sequence ID" value="NZ_FZOQ01000011.1"/>
</dbReference>
<proteinExistence type="predicted"/>
<accession>A0A239GJ75</accession>
<dbReference type="Proteomes" id="UP000198432">
    <property type="component" value="Unassembled WGS sequence"/>
</dbReference>
<evidence type="ECO:0000313" key="2">
    <source>
        <dbReference type="EMBL" id="SNS68852.1"/>
    </source>
</evidence>
<feature type="transmembrane region" description="Helical" evidence="1">
    <location>
        <begin position="88"/>
        <end position="109"/>
    </location>
</feature>
<evidence type="ECO:0000313" key="3">
    <source>
        <dbReference type="Proteomes" id="UP000198432"/>
    </source>
</evidence>
<feature type="transmembrane region" description="Helical" evidence="1">
    <location>
        <begin position="179"/>
        <end position="200"/>
    </location>
</feature>
<keyword evidence="1" id="KW-0472">Membrane</keyword>
<keyword evidence="1" id="KW-0812">Transmembrane</keyword>